<dbReference type="Proteomes" id="UP001165366">
    <property type="component" value="Unassembled WGS sequence"/>
</dbReference>
<proteinExistence type="predicted"/>
<dbReference type="RefSeq" id="WP_237851935.1">
    <property type="nucleotide sequence ID" value="NZ_JAKLWS010000001.1"/>
</dbReference>
<dbReference type="EMBL" id="JAKLWS010000001">
    <property type="protein sequence ID" value="MCG2587088.1"/>
    <property type="molecule type" value="Genomic_DNA"/>
</dbReference>
<comment type="caution">
    <text evidence="1">The sequence shown here is derived from an EMBL/GenBank/DDBJ whole genome shotgun (WGS) entry which is preliminary data.</text>
</comment>
<keyword evidence="2" id="KW-1185">Reference proteome</keyword>
<reference evidence="1" key="1">
    <citation type="submission" date="2022-01" db="EMBL/GenBank/DDBJ databases">
        <authorList>
            <person name="Wang Y."/>
        </authorList>
    </citation>
    <scope>NUCLEOTIDE SEQUENCE</scope>
    <source>
        <strain evidence="1">WB101</strain>
    </source>
</reference>
<name>A0ABS9K8G6_9BACT</name>
<gene>
    <name evidence="1" type="ORF">L6773_00820</name>
</gene>
<sequence>MQKKSDFVFKYPPNLQELDLATMVSMYRDRGEPRHAAPGKYLACAVTHKLLKNAKWWFGLYYSQAAWDSLLTKHSEGYPLTEAELNLLGILVASEDEPPHREFVEKNIGVNAKLAYLIVNDIRQFGFIYEDEHGYLTITSNGEKALQGVCRRIYGRRFTPEMLELFHTDPSFARKTASGDDQPTLF</sequence>
<protein>
    <submittedName>
        <fullName evidence="1">Uncharacterized protein</fullName>
    </submittedName>
</protein>
<organism evidence="1 2">
    <name type="scientific">Rhodohalobacter sulfatireducens</name>
    <dbReference type="NCBI Taxonomy" id="2911366"/>
    <lineage>
        <taxon>Bacteria</taxon>
        <taxon>Pseudomonadati</taxon>
        <taxon>Balneolota</taxon>
        <taxon>Balneolia</taxon>
        <taxon>Balneolales</taxon>
        <taxon>Balneolaceae</taxon>
        <taxon>Rhodohalobacter</taxon>
    </lineage>
</organism>
<accession>A0ABS9K8G6</accession>
<reference evidence="1" key="2">
    <citation type="submission" date="2024-05" db="EMBL/GenBank/DDBJ databases">
        <title>Rhodohalobacter halophilus gen. nov., sp. nov., a moderately halophilic member of the family Balneolaceae.</title>
        <authorList>
            <person name="Xia J."/>
        </authorList>
    </citation>
    <scope>NUCLEOTIDE SEQUENCE</scope>
    <source>
        <strain evidence="1">WB101</strain>
    </source>
</reference>
<evidence type="ECO:0000313" key="1">
    <source>
        <dbReference type="EMBL" id="MCG2587088.1"/>
    </source>
</evidence>
<evidence type="ECO:0000313" key="2">
    <source>
        <dbReference type="Proteomes" id="UP001165366"/>
    </source>
</evidence>